<dbReference type="EMBL" id="OJIN01000046">
    <property type="protein sequence ID" value="SPD72575.1"/>
    <property type="molecule type" value="Genomic_DNA"/>
</dbReference>
<evidence type="ECO:0000256" key="1">
    <source>
        <dbReference type="ARBA" id="ARBA00003618"/>
    </source>
</evidence>
<dbReference type="GO" id="GO:0005524">
    <property type="term" value="F:ATP binding"/>
    <property type="evidence" value="ECO:0007669"/>
    <property type="project" value="UniProtKB-KW"/>
</dbReference>
<gene>
    <name evidence="12" type="primary">recN</name>
    <name evidence="12" type="ORF">PITCH_A140055</name>
</gene>
<dbReference type="SUPFAM" id="SSF52540">
    <property type="entry name" value="P-loop containing nucleoside triphosphate hydrolases"/>
    <property type="match status" value="1"/>
</dbReference>
<comment type="function">
    <text evidence="1 9">May be involved in recombinational repair of damaged DNA.</text>
</comment>
<evidence type="ECO:0000313" key="12">
    <source>
        <dbReference type="EMBL" id="SPD72575.1"/>
    </source>
</evidence>
<evidence type="ECO:0000256" key="10">
    <source>
        <dbReference type="SAM" id="Coils"/>
    </source>
</evidence>
<evidence type="ECO:0000256" key="6">
    <source>
        <dbReference type="ARBA" id="ARBA00022840"/>
    </source>
</evidence>
<evidence type="ECO:0000256" key="5">
    <source>
        <dbReference type="ARBA" id="ARBA00022763"/>
    </source>
</evidence>
<keyword evidence="6" id="KW-0067">ATP-binding</keyword>
<evidence type="ECO:0000256" key="7">
    <source>
        <dbReference type="ARBA" id="ARBA00023204"/>
    </source>
</evidence>
<evidence type="ECO:0000259" key="11">
    <source>
        <dbReference type="Pfam" id="PF02463"/>
    </source>
</evidence>
<organism evidence="12">
    <name type="scientific">uncultured Desulfobacterium sp</name>
    <dbReference type="NCBI Taxonomy" id="201089"/>
    <lineage>
        <taxon>Bacteria</taxon>
        <taxon>Pseudomonadati</taxon>
        <taxon>Thermodesulfobacteriota</taxon>
        <taxon>Desulfobacteria</taxon>
        <taxon>Desulfobacterales</taxon>
        <taxon>Desulfobacteriaceae</taxon>
        <taxon>Desulfobacterium</taxon>
        <taxon>environmental samples</taxon>
    </lineage>
</organism>
<evidence type="ECO:0000256" key="4">
    <source>
        <dbReference type="ARBA" id="ARBA00022741"/>
    </source>
</evidence>
<sequence>MLVQLNISDFAIIKDLEITLRPGLNILSGETGAGKSIIINAVNLILGGRASADLIRSGCKEARLEALFSFPENPLVAGALSEMEIPFEGELLIKRTVSGEGRNKISANGSIVTLQMLSRLSGLLISISGQHENQVLLRPDNHLFLLDDFGGLNDMRAGLTEQFNLYQALKEEIRHLKKQIHEISERQELTRFQIEEIDEACITAGEDEVLTEEKRRLQHAEEMREIVFEGYQGLYERNDSVLAVLAQLTRRMEKGVEIDSSLSPIRDGLRETEITLEDIAYALRDFQNKIRLDPERLEKVEERLEVLNRLKRKYGPGLADVLNTRERLGSMMYDMTEKGARLKQLEQEQDRLAGEIVEQAQALSGLRKKAAGRLEKAIEKELKSLHMQSTRFEVMFEGERQGESEAELIKHMRPEGLDHIEFMISPNVGEELRPLSKIASGGELSRIMLAIKTILAQTASVETIIFDEVDSGISGATAEVVGDKVLALSQYHQIICITHLPQIASKGRVHFLVKKEVTAGRTQAVISELDDDARVQEIGRLLGGKTITGSAIAHAREMLKG</sequence>
<dbReference type="PIRSF" id="PIRSF003128">
    <property type="entry name" value="RecN"/>
    <property type="match status" value="1"/>
</dbReference>
<dbReference type="CDD" id="cd03241">
    <property type="entry name" value="ABC_RecN"/>
    <property type="match status" value="2"/>
</dbReference>
<dbReference type="GO" id="GO:0043590">
    <property type="term" value="C:bacterial nucleoid"/>
    <property type="evidence" value="ECO:0007669"/>
    <property type="project" value="TreeGrafter"/>
</dbReference>
<dbReference type="GO" id="GO:0006310">
    <property type="term" value="P:DNA recombination"/>
    <property type="evidence" value="ECO:0007669"/>
    <property type="project" value="InterPro"/>
</dbReference>
<proteinExistence type="inferred from homology"/>
<evidence type="ECO:0000256" key="2">
    <source>
        <dbReference type="ARBA" id="ARBA00009441"/>
    </source>
</evidence>
<accession>A0A445MT04</accession>
<evidence type="ECO:0000256" key="9">
    <source>
        <dbReference type="PIRNR" id="PIRNR003128"/>
    </source>
</evidence>
<evidence type="ECO:0000256" key="3">
    <source>
        <dbReference type="ARBA" id="ARBA00021315"/>
    </source>
</evidence>
<evidence type="ECO:0000256" key="8">
    <source>
        <dbReference type="ARBA" id="ARBA00033408"/>
    </source>
</evidence>
<protein>
    <recommendedName>
        <fullName evidence="3 9">DNA repair protein RecN</fullName>
    </recommendedName>
    <alternativeName>
        <fullName evidence="8 9">Recombination protein N</fullName>
    </alternativeName>
</protein>
<comment type="similarity">
    <text evidence="2 9">Belongs to the RecN family.</text>
</comment>
<keyword evidence="10" id="KW-0175">Coiled coil</keyword>
<dbReference type="InterPro" id="IPR027417">
    <property type="entry name" value="P-loop_NTPase"/>
</dbReference>
<dbReference type="FunFam" id="3.40.50.300:FF:000356">
    <property type="entry name" value="DNA repair protein RecN"/>
    <property type="match status" value="1"/>
</dbReference>
<reference evidence="12" key="1">
    <citation type="submission" date="2018-01" db="EMBL/GenBank/DDBJ databases">
        <authorList>
            <person name="Regsiter A."/>
            <person name="William W."/>
        </authorList>
    </citation>
    <scope>NUCLEOTIDE SEQUENCE</scope>
    <source>
        <strain evidence="12">TRIP AH-1</strain>
    </source>
</reference>
<dbReference type="Pfam" id="PF02463">
    <property type="entry name" value="SMC_N"/>
    <property type="match status" value="1"/>
</dbReference>
<dbReference type="PANTHER" id="PTHR11059">
    <property type="entry name" value="DNA REPAIR PROTEIN RECN"/>
    <property type="match status" value="1"/>
</dbReference>
<dbReference type="NCBIfam" id="TIGR00634">
    <property type="entry name" value="recN"/>
    <property type="match status" value="1"/>
</dbReference>
<keyword evidence="7 9" id="KW-0234">DNA repair</keyword>
<dbReference type="FunFam" id="3.40.50.300:FF:000319">
    <property type="entry name" value="DNA repair protein RecN"/>
    <property type="match status" value="1"/>
</dbReference>
<dbReference type="InterPro" id="IPR003395">
    <property type="entry name" value="RecF/RecN/SMC_N"/>
</dbReference>
<name>A0A445MT04_9BACT</name>
<dbReference type="PANTHER" id="PTHR11059:SF0">
    <property type="entry name" value="DNA REPAIR PROTEIN RECN"/>
    <property type="match status" value="1"/>
</dbReference>
<dbReference type="InterPro" id="IPR004604">
    <property type="entry name" value="DNA_recomb/repair_RecN"/>
</dbReference>
<dbReference type="Gene3D" id="3.40.50.300">
    <property type="entry name" value="P-loop containing nucleotide triphosphate hydrolases"/>
    <property type="match status" value="2"/>
</dbReference>
<feature type="coiled-coil region" evidence="10">
    <location>
        <begin position="335"/>
        <end position="362"/>
    </location>
</feature>
<feature type="coiled-coil region" evidence="10">
    <location>
        <begin position="159"/>
        <end position="186"/>
    </location>
</feature>
<dbReference type="AlphaFoldDB" id="A0A445MT04"/>
<dbReference type="GO" id="GO:0006281">
    <property type="term" value="P:DNA repair"/>
    <property type="evidence" value="ECO:0007669"/>
    <property type="project" value="UniProtKB-KW"/>
</dbReference>
<feature type="domain" description="RecF/RecN/SMC N-terminal" evidence="11">
    <location>
        <begin position="2"/>
        <end position="514"/>
    </location>
</feature>
<keyword evidence="4" id="KW-0547">Nucleotide-binding</keyword>
<dbReference type="GO" id="GO:0009432">
    <property type="term" value="P:SOS response"/>
    <property type="evidence" value="ECO:0007669"/>
    <property type="project" value="TreeGrafter"/>
</dbReference>
<dbReference type="NCBIfam" id="NF008121">
    <property type="entry name" value="PRK10869.1"/>
    <property type="match status" value="1"/>
</dbReference>
<keyword evidence="5 9" id="KW-0227">DNA damage</keyword>